<feature type="non-terminal residue" evidence="1">
    <location>
        <position position="1"/>
    </location>
</feature>
<evidence type="ECO:0000313" key="1">
    <source>
        <dbReference type="EMBL" id="GIM14468.1"/>
    </source>
</evidence>
<reference evidence="1" key="1">
    <citation type="journal article" date="2021" name="Proc. Natl. Acad. Sci. U.S.A.">
        <title>Three genomes in the algal genus Volvox reveal the fate of a haploid sex-determining region after a transition to homothallism.</title>
        <authorList>
            <person name="Yamamoto K."/>
            <person name="Hamaji T."/>
            <person name="Kawai-Toyooka H."/>
            <person name="Matsuzaki R."/>
            <person name="Takahashi F."/>
            <person name="Nishimura Y."/>
            <person name="Kawachi M."/>
            <person name="Noguchi H."/>
            <person name="Minakuchi Y."/>
            <person name="Umen J.G."/>
            <person name="Toyoda A."/>
            <person name="Nozaki H."/>
        </authorList>
    </citation>
    <scope>NUCLEOTIDE SEQUENCE</scope>
    <source>
        <strain evidence="1">NIES-3785</strain>
    </source>
</reference>
<dbReference type="AlphaFoldDB" id="A0A8J4GT46"/>
<feature type="non-terminal residue" evidence="1">
    <location>
        <position position="127"/>
    </location>
</feature>
<protein>
    <submittedName>
        <fullName evidence="1">Uncharacterized protein</fullName>
    </submittedName>
</protein>
<organism evidence="1 2">
    <name type="scientific">Volvox reticuliferus</name>
    <dbReference type="NCBI Taxonomy" id="1737510"/>
    <lineage>
        <taxon>Eukaryota</taxon>
        <taxon>Viridiplantae</taxon>
        <taxon>Chlorophyta</taxon>
        <taxon>core chlorophytes</taxon>
        <taxon>Chlorophyceae</taxon>
        <taxon>CS clade</taxon>
        <taxon>Chlamydomonadales</taxon>
        <taxon>Volvocaceae</taxon>
        <taxon>Volvox</taxon>
    </lineage>
</organism>
<gene>
    <name evidence="1" type="ORF">Vretimale_17420</name>
</gene>
<comment type="caution">
    <text evidence="1">The sequence shown here is derived from an EMBL/GenBank/DDBJ whole genome shotgun (WGS) entry which is preliminary data.</text>
</comment>
<evidence type="ECO:0000313" key="2">
    <source>
        <dbReference type="Proteomes" id="UP000722791"/>
    </source>
</evidence>
<name>A0A8J4GT46_9CHLO</name>
<dbReference type="EMBL" id="BNCQ01000057">
    <property type="protein sequence ID" value="GIM14468.1"/>
    <property type="molecule type" value="Genomic_DNA"/>
</dbReference>
<dbReference type="Proteomes" id="UP000722791">
    <property type="component" value="Unassembled WGS sequence"/>
</dbReference>
<sequence>ACGEKAVVACGAEMEASSAAVAAVAAEDELHGVGWMERDGASRGAFVQTFRVGIYCLMSAASDSCLIRWVGGISGKARFNVSTSFSPYVANLNPKAECSTAYSIATNTFLLKRPKVTTYRLELPKSS</sequence>
<proteinExistence type="predicted"/>
<accession>A0A8J4GT46</accession>